<feature type="domain" description="AB hydrolase-1" evidence="2">
    <location>
        <begin position="47"/>
        <end position="160"/>
    </location>
</feature>
<dbReference type="NCBIfam" id="NF002043">
    <property type="entry name" value="PRK00870.1"/>
    <property type="match status" value="1"/>
</dbReference>
<keyword evidence="1" id="KW-0472">Membrane</keyword>
<comment type="caution">
    <text evidence="3">The sequence shown here is derived from an EMBL/GenBank/DDBJ whole genome shotgun (WGS) entry which is preliminary data.</text>
</comment>
<dbReference type="OrthoDB" id="408373at2759"/>
<evidence type="ECO:0000313" key="3">
    <source>
        <dbReference type="EMBL" id="CAE7313959.1"/>
    </source>
</evidence>
<dbReference type="InterPro" id="IPR029058">
    <property type="entry name" value="AB_hydrolase_fold"/>
</dbReference>
<keyword evidence="4" id="KW-1185">Reference proteome</keyword>
<evidence type="ECO:0000313" key="4">
    <source>
        <dbReference type="Proteomes" id="UP000649617"/>
    </source>
</evidence>
<name>A0A812NMD2_SYMPI</name>
<reference evidence="3" key="1">
    <citation type="submission" date="2021-02" db="EMBL/GenBank/DDBJ databases">
        <authorList>
            <person name="Dougan E. K."/>
            <person name="Rhodes N."/>
            <person name="Thang M."/>
            <person name="Chan C."/>
        </authorList>
    </citation>
    <scope>NUCLEOTIDE SEQUENCE</scope>
</reference>
<evidence type="ECO:0000259" key="2">
    <source>
        <dbReference type="Pfam" id="PF00561"/>
    </source>
</evidence>
<dbReference type="GO" id="GO:0016020">
    <property type="term" value="C:membrane"/>
    <property type="evidence" value="ECO:0007669"/>
    <property type="project" value="TreeGrafter"/>
</dbReference>
<feature type="transmembrane region" description="Helical" evidence="1">
    <location>
        <begin position="526"/>
        <end position="545"/>
    </location>
</feature>
<protein>
    <submittedName>
        <fullName evidence="3">DhmA protein</fullName>
    </submittedName>
</protein>
<sequence length="549" mass="61878">MKILRTPDERFEGLMDYPFAPHYTTIKTHDGSDLRIHHLDEGPTNGPLVLCMHGQPVWSYLYRHVIPHLTAAGLRVIAPDLVGYGKSDKPAAREDYSYERQVEWMGKWLEANNFSGITFFGQDWGGLVGLRLVANHPERFERVVISNTGLPYNPDVPAEVVKEIEDFRANQPTPSLIEMQKALSSMGSGEHPARKFAYWQKWCWETEDLPVGFMMSMMLQPPAKPVQALKFLLNKMGITSPLPTPLAKAYEAPFPDPSYKMGPRAMPSQVPTLPTSPSLEEQRKAWAFFESFDKPFLCAFADNDPVTRGGDAQFREKVPGTKGLPHTTIKGGGHFVQEGAPEQVAQVIVDLIRSTSYWYTSFRGPLSEAEIEQYMAYFQREGADATPERLANLHRFMQEDTGDDFVMVNVIDMYDQPLALAGVEATDSSDDVLNKYMQYMYPELLVRASHPVLFGDAAGSALDLMNAPGMHKWTRGAGMRYRSRRDMLEISTNPEFSGAHEFKIAAMAKTIAFPIDPWWQLGDPRLILGLILALIASTLSWWSTVRRQH</sequence>
<dbReference type="PANTHER" id="PTHR43798:SF33">
    <property type="entry name" value="HYDROLASE, PUTATIVE (AFU_ORTHOLOGUE AFUA_2G14860)-RELATED"/>
    <property type="match status" value="1"/>
</dbReference>
<organism evidence="3 4">
    <name type="scientific">Symbiodinium pilosum</name>
    <name type="common">Dinoflagellate</name>
    <dbReference type="NCBI Taxonomy" id="2952"/>
    <lineage>
        <taxon>Eukaryota</taxon>
        <taxon>Sar</taxon>
        <taxon>Alveolata</taxon>
        <taxon>Dinophyceae</taxon>
        <taxon>Suessiales</taxon>
        <taxon>Symbiodiniaceae</taxon>
        <taxon>Symbiodinium</taxon>
    </lineage>
</organism>
<dbReference type="AlphaFoldDB" id="A0A812NMD2"/>
<gene>
    <name evidence="3" type="primary">dhmA</name>
    <name evidence="3" type="ORF">SPIL2461_LOCUS7177</name>
</gene>
<dbReference type="SUPFAM" id="SSF53474">
    <property type="entry name" value="alpha/beta-Hydrolases"/>
    <property type="match status" value="1"/>
</dbReference>
<dbReference type="EMBL" id="CAJNIZ010011113">
    <property type="protein sequence ID" value="CAE7313959.1"/>
    <property type="molecule type" value="Genomic_DNA"/>
</dbReference>
<evidence type="ECO:0000256" key="1">
    <source>
        <dbReference type="SAM" id="Phobius"/>
    </source>
</evidence>
<dbReference type="InterPro" id="IPR050266">
    <property type="entry name" value="AB_hydrolase_sf"/>
</dbReference>
<dbReference type="GO" id="GO:0003824">
    <property type="term" value="F:catalytic activity"/>
    <property type="evidence" value="ECO:0007669"/>
    <property type="project" value="InterPro"/>
</dbReference>
<proteinExistence type="predicted"/>
<accession>A0A812NMD2</accession>
<dbReference type="Proteomes" id="UP000649617">
    <property type="component" value="Unassembled WGS sequence"/>
</dbReference>
<keyword evidence="1" id="KW-0812">Transmembrane</keyword>
<dbReference type="Pfam" id="PF00561">
    <property type="entry name" value="Abhydrolase_1"/>
    <property type="match status" value="1"/>
</dbReference>
<dbReference type="InterPro" id="IPR000073">
    <property type="entry name" value="AB_hydrolase_1"/>
</dbReference>
<dbReference type="PRINTS" id="PR00111">
    <property type="entry name" value="ABHYDROLASE"/>
</dbReference>
<dbReference type="Gene3D" id="3.40.50.1820">
    <property type="entry name" value="alpha/beta hydrolase"/>
    <property type="match status" value="1"/>
</dbReference>
<dbReference type="PRINTS" id="PR00412">
    <property type="entry name" value="EPOXHYDRLASE"/>
</dbReference>
<dbReference type="Gene3D" id="3.30.70.100">
    <property type="match status" value="1"/>
</dbReference>
<keyword evidence="1" id="KW-1133">Transmembrane helix</keyword>
<dbReference type="InterPro" id="IPR000639">
    <property type="entry name" value="Epox_hydrolase-like"/>
</dbReference>
<dbReference type="PANTHER" id="PTHR43798">
    <property type="entry name" value="MONOACYLGLYCEROL LIPASE"/>
    <property type="match status" value="1"/>
</dbReference>